<dbReference type="InterPro" id="IPR051270">
    <property type="entry name" value="Tyrosine-tRNA_ligase_regulator"/>
</dbReference>
<dbReference type="KEGG" id="ful:C4N20_04185"/>
<feature type="domain" description="TRNA-binding" evidence="4">
    <location>
        <begin position="8"/>
        <end position="111"/>
    </location>
</feature>
<dbReference type="Gene3D" id="2.40.50.140">
    <property type="entry name" value="Nucleic acid-binding proteins"/>
    <property type="match status" value="1"/>
</dbReference>
<dbReference type="GO" id="GO:0000049">
    <property type="term" value="F:tRNA binding"/>
    <property type="evidence" value="ECO:0007669"/>
    <property type="project" value="UniProtKB-UniRule"/>
</dbReference>
<dbReference type="SUPFAM" id="SSF50249">
    <property type="entry name" value="Nucleic acid-binding proteins"/>
    <property type="match status" value="1"/>
</dbReference>
<dbReference type="PROSITE" id="PS50886">
    <property type="entry name" value="TRBD"/>
    <property type="match status" value="1"/>
</dbReference>
<dbReference type="InterPro" id="IPR012340">
    <property type="entry name" value="NA-bd_OB-fold"/>
</dbReference>
<evidence type="ECO:0000313" key="6">
    <source>
        <dbReference type="Proteomes" id="UP000249008"/>
    </source>
</evidence>
<keyword evidence="2 3" id="KW-0694">RNA-binding</keyword>
<proteinExistence type="predicted"/>
<dbReference type="GeneID" id="78453995"/>
<evidence type="ECO:0000256" key="2">
    <source>
        <dbReference type="ARBA" id="ARBA00022884"/>
    </source>
</evidence>
<dbReference type="Proteomes" id="UP000249008">
    <property type="component" value="Chromosome 1"/>
</dbReference>
<sequence>METIKYSDFAKLEMRVGKIVHVEKVPTADKLYKVQIDIGRENTVQTVTSLVDYYTQEELLGKVVVVLVNLEPAKMRGELSQCMLLCAETEDASESILLTPEKEIELGTKIV</sequence>
<evidence type="ECO:0000259" key="4">
    <source>
        <dbReference type="PROSITE" id="PS50886"/>
    </source>
</evidence>
<keyword evidence="1 3" id="KW-0820">tRNA-binding</keyword>
<dbReference type="AlphaFoldDB" id="A0AAX2JE25"/>
<dbReference type="InterPro" id="IPR002547">
    <property type="entry name" value="tRNA-bd_dom"/>
</dbReference>
<gene>
    <name evidence="5" type="primary">ygjH</name>
    <name evidence="5" type="ORF">NCTC12112_02722</name>
</gene>
<evidence type="ECO:0000313" key="5">
    <source>
        <dbReference type="EMBL" id="SQJ12488.1"/>
    </source>
</evidence>
<name>A0AAX2JE25_9FUSO</name>
<dbReference type="PANTHER" id="PTHR11586">
    <property type="entry name" value="TRNA-AMINOACYLATION COFACTOR ARC1 FAMILY MEMBER"/>
    <property type="match status" value="1"/>
</dbReference>
<reference evidence="5 6" key="1">
    <citation type="submission" date="2018-06" db="EMBL/GenBank/DDBJ databases">
        <authorList>
            <consortium name="Pathogen Informatics"/>
            <person name="Doyle S."/>
        </authorList>
    </citation>
    <scope>NUCLEOTIDE SEQUENCE [LARGE SCALE GENOMIC DNA]</scope>
    <source>
        <strain evidence="5 6">NCTC12112</strain>
    </source>
</reference>
<dbReference type="EMBL" id="LS483487">
    <property type="protein sequence ID" value="SQJ12488.1"/>
    <property type="molecule type" value="Genomic_DNA"/>
</dbReference>
<dbReference type="Pfam" id="PF01588">
    <property type="entry name" value="tRNA_bind"/>
    <property type="match status" value="1"/>
</dbReference>
<protein>
    <submittedName>
        <fullName evidence="5">tRNA-binding protein ygjH</fullName>
    </submittedName>
</protein>
<dbReference type="RefSeq" id="WP_005980565.1">
    <property type="nucleotide sequence ID" value="NZ_CABKNW010000005.1"/>
</dbReference>
<evidence type="ECO:0000256" key="3">
    <source>
        <dbReference type="PROSITE-ProRule" id="PRU00209"/>
    </source>
</evidence>
<evidence type="ECO:0000256" key="1">
    <source>
        <dbReference type="ARBA" id="ARBA00022555"/>
    </source>
</evidence>
<accession>A0AAX2JE25</accession>
<organism evidence="5 6">
    <name type="scientific">Fusobacterium ulcerans</name>
    <dbReference type="NCBI Taxonomy" id="861"/>
    <lineage>
        <taxon>Bacteria</taxon>
        <taxon>Fusobacteriati</taxon>
        <taxon>Fusobacteriota</taxon>
        <taxon>Fusobacteriia</taxon>
        <taxon>Fusobacteriales</taxon>
        <taxon>Fusobacteriaceae</taxon>
        <taxon>Fusobacterium</taxon>
    </lineage>
</organism>
<dbReference type="PANTHER" id="PTHR11586:SF37">
    <property type="entry name" value="TRNA-BINDING DOMAIN-CONTAINING PROTEIN"/>
    <property type="match status" value="1"/>
</dbReference>
<dbReference type="NCBIfam" id="NF007492">
    <property type="entry name" value="PRK10089.1-1"/>
    <property type="match status" value="1"/>
</dbReference>